<dbReference type="AlphaFoldDB" id="A0A8J4YBR5"/>
<proteinExistence type="predicted"/>
<dbReference type="Proteomes" id="UP000770661">
    <property type="component" value="Unassembled WGS sequence"/>
</dbReference>
<accession>A0A8J4YBR5</accession>
<protein>
    <submittedName>
        <fullName evidence="2">Uncharacterized protein</fullName>
    </submittedName>
</protein>
<keyword evidence="3" id="KW-1185">Reference proteome</keyword>
<gene>
    <name evidence="2" type="ORF">GWK47_042054</name>
</gene>
<sequence length="68" mass="7220">MLRRGTWVFEKLAFSQKFLPTDFRNPCKPARAPISDAQTPQASPHMTPGNQHPGGQGGGHGGAGLNPP</sequence>
<evidence type="ECO:0000313" key="3">
    <source>
        <dbReference type="Proteomes" id="UP000770661"/>
    </source>
</evidence>
<evidence type="ECO:0000256" key="1">
    <source>
        <dbReference type="SAM" id="MobiDB-lite"/>
    </source>
</evidence>
<comment type="caution">
    <text evidence="2">The sequence shown here is derived from an EMBL/GenBank/DDBJ whole genome shotgun (WGS) entry which is preliminary data.</text>
</comment>
<organism evidence="2 3">
    <name type="scientific">Chionoecetes opilio</name>
    <name type="common">Atlantic snow crab</name>
    <name type="synonym">Cancer opilio</name>
    <dbReference type="NCBI Taxonomy" id="41210"/>
    <lineage>
        <taxon>Eukaryota</taxon>
        <taxon>Metazoa</taxon>
        <taxon>Ecdysozoa</taxon>
        <taxon>Arthropoda</taxon>
        <taxon>Crustacea</taxon>
        <taxon>Multicrustacea</taxon>
        <taxon>Malacostraca</taxon>
        <taxon>Eumalacostraca</taxon>
        <taxon>Eucarida</taxon>
        <taxon>Decapoda</taxon>
        <taxon>Pleocyemata</taxon>
        <taxon>Brachyura</taxon>
        <taxon>Eubrachyura</taxon>
        <taxon>Majoidea</taxon>
        <taxon>Majidae</taxon>
        <taxon>Chionoecetes</taxon>
    </lineage>
</organism>
<name>A0A8J4YBR5_CHIOP</name>
<evidence type="ECO:0000313" key="2">
    <source>
        <dbReference type="EMBL" id="KAG0723733.1"/>
    </source>
</evidence>
<feature type="region of interest" description="Disordered" evidence="1">
    <location>
        <begin position="20"/>
        <end position="68"/>
    </location>
</feature>
<feature type="compositionally biased region" description="Gly residues" evidence="1">
    <location>
        <begin position="52"/>
        <end position="68"/>
    </location>
</feature>
<dbReference type="EMBL" id="JACEEZ010007786">
    <property type="protein sequence ID" value="KAG0723733.1"/>
    <property type="molecule type" value="Genomic_DNA"/>
</dbReference>
<reference evidence="2" key="1">
    <citation type="submission" date="2020-07" db="EMBL/GenBank/DDBJ databases">
        <title>The High-quality genome of the commercially important snow crab, Chionoecetes opilio.</title>
        <authorList>
            <person name="Jeong J.-H."/>
            <person name="Ryu S."/>
        </authorList>
    </citation>
    <scope>NUCLEOTIDE SEQUENCE</scope>
    <source>
        <strain evidence="2">MADBK_172401_WGS</strain>
        <tissue evidence="2">Digestive gland</tissue>
    </source>
</reference>